<evidence type="ECO:0000313" key="2">
    <source>
        <dbReference type="Proteomes" id="UP000003163"/>
    </source>
</evidence>
<evidence type="ECO:0000313" key="1">
    <source>
        <dbReference type="EMBL" id="EJW05083.1"/>
    </source>
</evidence>
<dbReference type="EMBL" id="AFBI03000010">
    <property type="protein sequence ID" value="EJW05083.1"/>
    <property type="molecule type" value="Genomic_DNA"/>
</dbReference>
<sequence length="142" mass="17298">MIFSVKLMGSIVQNPAITNTFDTFQLKLKNLTKELIGFYKEFQAYHKKTKEEFENFQLLFQEVVFPNTNEHKVIFYPMNIFNKMFQPFSIFFIHSNQLIREEQQKTILNVNKCLNNYLVEHLKPEFQNPQFFFWNRMHRNDT</sequence>
<name>J8ZZN0_EDHAE</name>
<comment type="caution">
    <text evidence="1">The sequence shown here is derived from an EMBL/GenBank/DDBJ whole genome shotgun (WGS) entry which is preliminary data.</text>
</comment>
<proteinExistence type="predicted"/>
<dbReference type="InParanoid" id="J8ZZN0"/>
<dbReference type="AlphaFoldDB" id="J8ZZN0"/>
<organism evidence="1 2">
    <name type="scientific">Edhazardia aedis (strain USNM 41457)</name>
    <name type="common">Microsporidian parasite</name>
    <dbReference type="NCBI Taxonomy" id="1003232"/>
    <lineage>
        <taxon>Eukaryota</taxon>
        <taxon>Fungi</taxon>
        <taxon>Fungi incertae sedis</taxon>
        <taxon>Microsporidia</taxon>
        <taxon>Edhazardia</taxon>
    </lineage>
</organism>
<accession>J8ZZN0</accession>
<reference evidence="1 2" key="1">
    <citation type="submission" date="2011-08" db="EMBL/GenBank/DDBJ databases">
        <authorList>
            <person name="Liu Z.J."/>
            <person name="Shi F.L."/>
            <person name="Lu J.Q."/>
            <person name="Li M."/>
            <person name="Wang Z.L."/>
        </authorList>
    </citation>
    <scope>NUCLEOTIDE SEQUENCE [LARGE SCALE GENOMIC DNA]</scope>
    <source>
        <strain evidence="1 2">USNM 41457</strain>
    </source>
</reference>
<reference evidence="2" key="2">
    <citation type="submission" date="2015-07" db="EMBL/GenBank/DDBJ databases">
        <title>Contrasting host-pathogen interactions and genome evolution in two generalist and specialist microsporidian pathogens of mosquitoes.</title>
        <authorList>
            <consortium name="The Broad Institute Genomics Platform"/>
            <consortium name="The Broad Institute Genome Sequencing Center for Infectious Disease"/>
            <person name="Cuomo C.A."/>
            <person name="Sanscrainte N.D."/>
            <person name="Goldberg J.M."/>
            <person name="Heiman D."/>
            <person name="Young S."/>
            <person name="Zeng Q."/>
            <person name="Becnel J.J."/>
            <person name="Birren B.W."/>
        </authorList>
    </citation>
    <scope>NUCLEOTIDE SEQUENCE [LARGE SCALE GENOMIC DNA]</scope>
    <source>
        <strain evidence="2">USNM 41457</strain>
    </source>
</reference>
<dbReference type="HOGENOM" id="CLU_1815750_0_0_1"/>
<protein>
    <submittedName>
        <fullName evidence="1">Uncharacterized protein</fullName>
    </submittedName>
</protein>
<dbReference type="VEuPathDB" id="MicrosporidiaDB:EDEG_00864"/>
<gene>
    <name evidence="1" type="ORF">EDEG_00864</name>
</gene>
<keyword evidence="2" id="KW-1185">Reference proteome</keyword>
<dbReference type="Proteomes" id="UP000003163">
    <property type="component" value="Unassembled WGS sequence"/>
</dbReference>